<accession>A0AAV8E8I5</accession>
<dbReference type="EMBL" id="JAMFTS010000003">
    <property type="protein sequence ID" value="KAJ4776599.1"/>
    <property type="molecule type" value="Genomic_DNA"/>
</dbReference>
<protein>
    <submittedName>
        <fullName evidence="6">Leucine-rich receptor-like protein kinase family protein</fullName>
    </submittedName>
</protein>
<dbReference type="Proteomes" id="UP001140206">
    <property type="component" value="Chromosome 3"/>
</dbReference>
<evidence type="ECO:0000259" key="5">
    <source>
        <dbReference type="Pfam" id="PF08263"/>
    </source>
</evidence>
<keyword evidence="6" id="KW-0418">Kinase</keyword>
<dbReference type="GO" id="GO:0016020">
    <property type="term" value="C:membrane"/>
    <property type="evidence" value="ECO:0007669"/>
    <property type="project" value="UniProtKB-SubCell"/>
</dbReference>
<dbReference type="SUPFAM" id="SSF56112">
    <property type="entry name" value="Protein kinase-like (PK-like)"/>
    <property type="match status" value="1"/>
</dbReference>
<evidence type="ECO:0000256" key="3">
    <source>
        <dbReference type="ARBA" id="ARBA00022737"/>
    </source>
</evidence>
<evidence type="ECO:0000256" key="4">
    <source>
        <dbReference type="SAM" id="SignalP"/>
    </source>
</evidence>
<keyword evidence="3" id="KW-0677">Repeat</keyword>
<gene>
    <name evidence="6" type="ORF">LUZ62_060856</name>
</gene>
<dbReference type="InterPro" id="IPR046959">
    <property type="entry name" value="PRK1-6/SRF4-like"/>
</dbReference>
<comment type="caution">
    <text evidence="6">The sequence shown here is derived from an EMBL/GenBank/DDBJ whole genome shotgun (WGS) entry which is preliminary data.</text>
</comment>
<evidence type="ECO:0000256" key="2">
    <source>
        <dbReference type="ARBA" id="ARBA00022614"/>
    </source>
</evidence>
<sequence>MKTYGVLLLLLIHSHLSLPKSSMAATTRSFSSENDKQALLAFKRNLDNDTHVLSSWNESIPYCKWEGVYCCRQHPQRVCAIELDSSDLVGPISPYIGNLSYLRSIDLHNNTLYGIVPSSIEYAQGGPVSTAGDVYSFGILLLEIFTARNPTEYMFKDGVTLHNFVEMAFPERVMDIIDPNLIAADVMERSVLNKMCESLVSVVKVGLTCSKQSPVERMSMEDVAIQLHEVREVYLANRNG</sequence>
<feature type="chain" id="PRO_5043496582" evidence="4">
    <location>
        <begin position="25"/>
        <end position="240"/>
    </location>
</feature>
<dbReference type="InterPro" id="IPR013210">
    <property type="entry name" value="LRR_N_plant-typ"/>
</dbReference>
<keyword evidence="7" id="KW-1185">Reference proteome</keyword>
<dbReference type="Pfam" id="PF08263">
    <property type="entry name" value="LRRNT_2"/>
    <property type="match status" value="1"/>
</dbReference>
<keyword evidence="2" id="KW-0433">Leucine-rich repeat</keyword>
<dbReference type="PANTHER" id="PTHR48007">
    <property type="entry name" value="LEUCINE-RICH REPEAT RECEPTOR-LIKE PROTEIN KINASE PXC1"/>
    <property type="match status" value="1"/>
</dbReference>
<dbReference type="SUPFAM" id="SSF52058">
    <property type="entry name" value="L domain-like"/>
    <property type="match status" value="1"/>
</dbReference>
<feature type="domain" description="Leucine-rich repeat-containing N-terminal plant-type" evidence="5">
    <location>
        <begin position="33"/>
        <end position="70"/>
    </location>
</feature>
<keyword evidence="4" id="KW-0732">Signal</keyword>
<feature type="signal peptide" evidence="4">
    <location>
        <begin position="1"/>
        <end position="24"/>
    </location>
</feature>
<dbReference type="InterPro" id="IPR011009">
    <property type="entry name" value="Kinase-like_dom_sf"/>
</dbReference>
<dbReference type="Gene3D" id="1.10.510.10">
    <property type="entry name" value="Transferase(Phosphotransferase) domain 1"/>
    <property type="match status" value="1"/>
</dbReference>
<evidence type="ECO:0000313" key="6">
    <source>
        <dbReference type="EMBL" id="KAJ4776599.1"/>
    </source>
</evidence>
<keyword evidence="6" id="KW-0808">Transferase</keyword>
<dbReference type="GO" id="GO:0016301">
    <property type="term" value="F:kinase activity"/>
    <property type="evidence" value="ECO:0007669"/>
    <property type="project" value="UniProtKB-KW"/>
</dbReference>
<dbReference type="InterPro" id="IPR032675">
    <property type="entry name" value="LRR_dom_sf"/>
</dbReference>
<comment type="subcellular location">
    <subcellularLocation>
        <location evidence="1">Membrane</location>
    </subcellularLocation>
</comment>
<name>A0AAV8E8I5_9POAL</name>
<evidence type="ECO:0000256" key="1">
    <source>
        <dbReference type="ARBA" id="ARBA00004370"/>
    </source>
</evidence>
<dbReference type="Gene3D" id="3.80.10.10">
    <property type="entry name" value="Ribonuclease Inhibitor"/>
    <property type="match status" value="1"/>
</dbReference>
<dbReference type="PANTHER" id="PTHR48007:SF76">
    <property type="entry name" value="OS03G0145102 PROTEIN"/>
    <property type="match status" value="1"/>
</dbReference>
<organism evidence="6 7">
    <name type="scientific">Rhynchospora pubera</name>
    <dbReference type="NCBI Taxonomy" id="906938"/>
    <lineage>
        <taxon>Eukaryota</taxon>
        <taxon>Viridiplantae</taxon>
        <taxon>Streptophyta</taxon>
        <taxon>Embryophyta</taxon>
        <taxon>Tracheophyta</taxon>
        <taxon>Spermatophyta</taxon>
        <taxon>Magnoliopsida</taxon>
        <taxon>Liliopsida</taxon>
        <taxon>Poales</taxon>
        <taxon>Cyperaceae</taxon>
        <taxon>Cyperoideae</taxon>
        <taxon>Rhynchosporeae</taxon>
        <taxon>Rhynchospora</taxon>
    </lineage>
</organism>
<dbReference type="AlphaFoldDB" id="A0AAV8E8I5"/>
<reference evidence="6" key="1">
    <citation type="submission" date="2022-08" db="EMBL/GenBank/DDBJ databases">
        <authorList>
            <person name="Marques A."/>
        </authorList>
    </citation>
    <scope>NUCLEOTIDE SEQUENCE</scope>
    <source>
        <strain evidence="6">RhyPub2mFocal</strain>
        <tissue evidence="6">Leaves</tissue>
    </source>
</reference>
<proteinExistence type="predicted"/>
<evidence type="ECO:0000313" key="7">
    <source>
        <dbReference type="Proteomes" id="UP001140206"/>
    </source>
</evidence>
<keyword evidence="6" id="KW-0675">Receptor</keyword>